<comment type="caution">
    <text evidence="2">The sequence shown here is derived from an EMBL/GenBank/DDBJ whole genome shotgun (WGS) entry which is preliminary data.</text>
</comment>
<feature type="domain" description="GP-PDE" evidence="1">
    <location>
        <begin position="2"/>
        <end position="173"/>
    </location>
</feature>
<dbReference type="EMBL" id="JACZDF010000001">
    <property type="protein sequence ID" value="MBD9698253.1"/>
    <property type="molecule type" value="Genomic_DNA"/>
</dbReference>
<evidence type="ECO:0000313" key="2">
    <source>
        <dbReference type="EMBL" id="MBD9698253.1"/>
    </source>
</evidence>
<sequence>MTQFIAHRGASATYPEHTRAAYVEALAQGADGLECDVQLTADGEVVLWHDAILDRTSDASGPLHALSLAELRALDVWSWRSTAAAPASHGAQDAQVLTLAEPVALAVGAGRPVTLVVELKHPSPAGHGLEDAVLAMFSAKPGVGQPSIFSLNASGAFDDKPANVLGFTAGGVK</sequence>
<dbReference type="InterPro" id="IPR030395">
    <property type="entry name" value="GP_PDE_dom"/>
</dbReference>
<proteinExistence type="predicted"/>
<evidence type="ECO:0000313" key="3">
    <source>
        <dbReference type="Proteomes" id="UP000642107"/>
    </source>
</evidence>
<dbReference type="Gene3D" id="3.20.20.190">
    <property type="entry name" value="Phosphatidylinositol (PI) phosphodiesterase"/>
    <property type="match status" value="1"/>
</dbReference>
<keyword evidence="3" id="KW-1185">Reference proteome</keyword>
<dbReference type="SUPFAM" id="SSF51695">
    <property type="entry name" value="PLC-like phosphodiesterases"/>
    <property type="match status" value="1"/>
</dbReference>
<dbReference type="InterPro" id="IPR017946">
    <property type="entry name" value="PLC-like_Pdiesterase_TIM-brl"/>
</dbReference>
<name>A0ABR9DM94_9MICO</name>
<dbReference type="RefSeq" id="WP_192277285.1">
    <property type="nucleotide sequence ID" value="NZ_JACZDF010000001.1"/>
</dbReference>
<organism evidence="2 3">
    <name type="scientific">Flavimobilis rhizosphaerae</name>
    <dbReference type="NCBI Taxonomy" id="2775421"/>
    <lineage>
        <taxon>Bacteria</taxon>
        <taxon>Bacillati</taxon>
        <taxon>Actinomycetota</taxon>
        <taxon>Actinomycetes</taxon>
        <taxon>Micrococcales</taxon>
        <taxon>Jonesiaceae</taxon>
        <taxon>Flavimobilis</taxon>
    </lineage>
</organism>
<gene>
    <name evidence="2" type="ORF">IGS67_01930</name>
</gene>
<accession>A0ABR9DM94</accession>
<evidence type="ECO:0000259" key="1">
    <source>
        <dbReference type="PROSITE" id="PS51704"/>
    </source>
</evidence>
<dbReference type="Pfam" id="PF03009">
    <property type="entry name" value="GDPD"/>
    <property type="match status" value="1"/>
</dbReference>
<dbReference type="PANTHER" id="PTHR46211">
    <property type="entry name" value="GLYCEROPHOSPHORYL DIESTER PHOSPHODIESTERASE"/>
    <property type="match status" value="1"/>
</dbReference>
<dbReference type="Proteomes" id="UP000642107">
    <property type="component" value="Unassembled WGS sequence"/>
</dbReference>
<dbReference type="PROSITE" id="PS51704">
    <property type="entry name" value="GP_PDE"/>
    <property type="match status" value="1"/>
</dbReference>
<dbReference type="PANTHER" id="PTHR46211:SF13">
    <property type="entry name" value="GLYCEROPHOSPHODIESTER PHOSPHODIESTERASE 1-RELATED"/>
    <property type="match status" value="1"/>
</dbReference>
<reference evidence="2 3" key="1">
    <citation type="submission" date="2020-09" db="EMBL/GenBank/DDBJ databases">
        <title>Flavimobilis rhizosphaerae sp. nov., isolated from rhizosphere soil of Spartina alterniflora.</title>
        <authorList>
            <person name="Hanqin C."/>
        </authorList>
    </citation>
    <scope>NUCLEOTIDE SEQUENCE [LARGE SCALE GENOMIC DNA]</scope>
    <source>
        <strain evidence="2 3">GY 10621</strain>
    </source>
</reference>
<protein>
    <recommendedName>
        <fullName evidence="1">GP-PDE domain-containing protein</fullName>
    </recommendedName>
</protein>